<evidence type="ECO:0000256" key="4">
    <source>
        <dbReference type="ARBA" id="ARBA00022448"/>
    </source>
</evidence>
<keyword evidence="4" id="KW-0813">Transport</keyword>
<dbReference type="GO" id="GO:0015038">
    <property type="term" value="F:glutathione disulfide oxidoreductase activity"/>
    <property type="evidence" value="ECO:0007669"/>
    <property type="project" value="TreeGrafter"/>
</dbReference>
<reference evidence="9 10" key="1">
    <citation type="submission" date="2019-09" db="EMBL/GenBank/DDBJ databases">
        <title>Bird 10,000 Genomes (B10K) Project - Family phase.</title>
        <authorList>
            <person name="Zhang G."/>
        </authorList>
    </citation>
    <scope>NUCLEOTIDE SEQUENCE [LARGE SCALE GENOMIC DNA]</scope>
    <source>
        <strain evidence="9">B10K-DU-006-09</strain>
        <tissue evidence="9">Muscle</tissue>
    </source>
</reference>
<dbReference type="CDD" id="cd03419">
    <property type="entry name" value="GRX_GRXh_1_2_like"/>
    <property type="match status" value="1"/>
</dbReference>
<accession>A0A7L3ZC74</accession>
<dbReference type="Gene3D" id="3.40.30.10">
    <property type="entry name" value="Glutaredoxin"/>
    <property type="match status" value="1"/>
</dbReference>
<comment type="similarity">
    <text evidence="2">Belongs to the glutaredoxin family.</text>
</comment>
<dbReference type="InterPro" id="IPR036249">
    <property type="entry name" value="Thioredoxin-like_sf"/>
</dbReference>
<dbReference type="PANTHER" id="PTHR46185">
    <property type="entry name" value="GLUTAREDOXIN-1"/>
    <property type="match status" value="1"/>
</dbReference>
<dbReference type="InterPro" id="IPR047185">
    <property type="entry name" value="GLRX1"/>
</dbReference>
<dbReference type="SUPFAM" id="SSF52833">
    <property type="entry name" value="Thioredoxin-like"/>
    <property type="match status" value="1"/>
</dbReference>
<comment type="function">
    <text evidence="1">Has a glutathione-disulfide oxidoreductase activity in the presence of NADPH and glutathione reductase. Reduces low molecular weight disulfides and proteins.</text>
</comment>
<keyword evidence="7" id="KW-0676">Redox-active center</keyword>
<dbReference type="EMBL" id="VZZT01004237">
    <property type="protein sequence ID" value="NXW10866.1"/>
    <property type="molecule type" value="Genomic_DNA"/>
</dbReference>
<name>A0A7L3ZC74_FREGA</name>
<feature type="non-terminal residue" evidence="9">
    <location>
        <position position="1"/>
    </location>
</feature>
<dbReference type="Pfam" id="PF00462">
    <property type="entry name" value="Glutaredoxin"/>
    <property type="match status" value="1"/>
</dbReference>
<evidence type="ECO:0000259" key="8">
    <source>
        <dbReference type="Pfam" id="PF00462"/>
    </source>
</evidence>
<dbReference type="InterPro" id="IPR011767">
    <property type="entry name" value="GLR_AS"/>
</dbReference>
<keyword evidence="6" id="KW-1015">Disulfide bond</keyword>
<feature type="non-terminal residue" evidence="9">
    <location>
        <position position="101"/>
    </location>
</feature>
<evidence type="ECO:0000256" key="6">
    <source>
        <dbReference type="ARBA" id="ARBA00023157"/>
    </source>
</evidence>
<evidence type="ECO:0000313" key="10">
    <source>
        <dbReference type="Proteomes" id="UP000563060"/>
    </source>
</evidence>
<organism evidence="9 10">
    <name type="scientific">Fregetta grallaria</name>
    <name type="common">White-bellied storm-petrel</name>
    <name type="synonym">Procellaria grallaria</name>
    <dbReference type="NCBI Taxonomy" id="79628"/>
    <lineage>
        <taxon>Eukaryota</taxon>
        <taxon>Metazoa</taxon>
        <taxon>Chordata</taxon>
        <taxon>Craniata</taxon>
        <taxon>Vertebrata</taxon>
        <taxon>Euteleostomi</taxon>
        <taxon>Archelosauria</taxon>
        <taxon>Archosauria</taxon>
        <taxon>Dinosauria</taxon>
        <taxon>Saurischia</taxon>
        <taxon>Theropoda</taxon>
        <taxon>Coelurosauria</taxon>
        <taxon>Aves</taxon>
        <taxon>Neognathae</taxon>
        <taxon>Neoaves</taxon>
        <taxon>Aequornithes</taxon>
        <taxon>Procellariiformes</taxon>
        <taxon>Hydrobatidae</taxon>
        <taxon>Fregetta</taxon>
    </lineage>
</organism>
<evidence type="ECO:0000256" key="5">
    <source>
        <dbReference type="ARBA" id="ARBA00022982"/>
    </source>
</evidence>
<dbReference type="PROSITE" id="PS51354">
    <property type="entry name" value="GLUTAREDOXIN_2"/>
    <property type="match status" value="1"/>
</dbReference>
<dbReference type="AlphaFoldDB" id="A0A7L3ZC74"/>
<dbReference type="PROSITE" id="PS00195">
    <property type="entry name" value="GLUTAREDOXIN_1"/>
    <property type="match status" value="1"/>
</dbReference>
<evidence type="ECO:0000313" key="9">
    <source>
        <dbReference type="EMBL" id="NXW10866.1"/>
    </source>
</evidence>
<comment type="caution">
    <text evidence="9">The sequence shown here is derived from an EMBL/GenBank/DDBJ whole genome shotgun (WGS) entry which is preliminary data.</text>
</comment>
<dbReference type="InterPro" id="IPR014025">
    <property type="entry name" value="Glutaredoxin_subgr"/>
</dbReference>
<dbReference type="GO" id="GO:0005739">
    <property type="term" value="C:mitochondrion"/>
    <property type="evidence" value="ECO:0007669"/>
    <property type="project" value="TreeGrafter"/>
</dbReference>
<sequence length="101" mass="11408">MADTFVESRLRNDGVTLFVKAGCPYCSNAMEILKEYNFVPGRLQVFDITGMEDVQHYLQQRTGQRTVPRVFLGRHCIGGSSDLQNMRSQLPGMLRQIGALQ</sequence>
<keyword evidence="5" id="KW-0249">Electron transport</keyword>
<gene>
    <name evidence="9" type="primary">Glrx</name>
    <name evidence="9" type="ORF">FREGRA_R11615</name>
</gene>
<dbReference type="InterPro" id="IPR002109">
    <property type="entry name" value="Glutaredoxin"/>
</dbReference>
<evidence type="ECO:0000256" key="2">
    <source>
        <dbReference type="ARBA" id="ARBA00007787"/>
    </source>
</evidence>
<evidence type="ECO:0000256" key="1">
    <source>
        <dbReference type="ARBA" id="ARBA00002549"/>
    </source>
</evidence>
<dbReference type="PANTHER" id="PTHR46185:SF1">
    <property type="entry name" value="GLUTAREDOXIN-1"/>
    <property type="match status" value="1"/>
</dbReference>
<evidence type="ECO:0000256" key="7">
    <source>
        <dbReference type="ARBA" id="ARBA00023284"/>
    </source>
</evidence>
<protein>
    <recommendedName>
        <fullName evidence="3">Glutaredoxin-1</fullName>
    </recommendedName>
</protein>
<proteinExistence type="inferred from homology"/>
<feature type="domain" description="Glutaredoxin" evidence="8">
    <location>
        <begin position="15"/>
        <end position="76"/>
    </location>
</feature>
<keyword evidence="10" id="KW-1185">Reference proteome</keyword>
<dbReference type="PRINTS" id="PR00160">
    <property type="entry name" value="GLUTAREDOXIN"/>
</dbReference>
<evidence type="ECO:0000256" key="3">
    <source>
        <dbReference type="ARBA" id="ARBA00013662"/>
    </source>
</evidence>
<dbReference type="Proteomes" id="UP000563060">
    <property type="component" value="Unassembled WGS sequence"/>
</dbReference>